<organism evidence="2 3">
    <name type="scientific">Catenuloplanes niger</name>
    <dbReference type="NCBI Taxonomy" id="587534"/>
    <lineage>
        <taxon>Bacteria</taxon>
        <taxon>Bacillati</taxon>
        <taxon>Actinomycetota</taxon>
        <taxon>Actinomycetes</taxon>
        <taxon>Micromonosporales</taxon>
        <taxon>Micromonosporaceae</taxon>
        <taxon>Catenuloplanes</taxon>
    </lineage>
</organism>
<gene>
    <name evidence="2" type="ORF">J2S44_000249</name>
</gene>
<dbReference type="Pfam" id="PF14078">
    <property type="entry name" value="DUF4259"/>
    <property type="match status" value="1"/>
</dbReference>
<dbReference type="InterPro" id="IPR025355">
    <property type="entry name" value="DUF4259"/>
</dbReference>
<sequence length="139" mass="14997">MGTWDVGPFDNDDAADFAGELDDAPPRARIDMVGAALERGADDFSPWDAPRAVAAAALVAAQYPGGRPVDPVHGPDSTMPPFPASFRDLAIEALDRVITTPTWLAEAWNASSRGPEWRRTVSGLRTVLDPPQRETLFEP</sequence>
<dbReference type="Proteomes" id="UP001183629">
    <property type="component" value="Unassembled WGS sequence"/>
</dbReference>
<proteinExistence type="predicted"/>
<dbReference type="RefSeq" id="WP_310408078.1">
    <property type="nucleotide sequence ID" value="NZ_JAVDYC010000001.1"/>
</dbReference>
<evidence type="ECO:0000313" key="3">
    <source>
        <dbReference type="Proteomes" id="UP001183629"/>
    </source>
</evidence>
<evidence type="ECO:0000256" key="1">
    <source>
        <dbReference type="SAM" id="MobiDB-lite"/>
    </source>
</evidence>
<accession>A0AAE3ZHD6</accession>
<comment type="caution">
    <text evidence="2">The sequence shown here is derived from an EMBL/GenBank/DDBJ whole genome shotgun (WGS) entry which is preliminary data.</text>
</comment>
<dbReference type="EMBL" id="JAVDYC010000001">
    <property type="protein sequence ID" value="MDR7319999.1"/>
    <property type="molecule type" value="Genomic_DNA"/>
</dbReference>
<evidence type="ECO:0000313" key="2">
    <source>
        <dbReference type="EMBL" id="MDR7319999.1"/>
    </source>
</evidence>
<evidence type="ECO:0008006" key="4">
    <source>
        <dbReference type="Google" id="ProtNLM"/>
    </source>
</evidence>
<reference evidence="2 3" key="1">
    <citation type="submission" date="2023-07" db="EMBL/GenBank/DDBJ databases">
        <title>Sequencing the genomes of 1000 actinobacteria strains.</title>
        <authorList>
            <person name="Klenk H.-P."/>
        </authorList>
    </citation>
    <scope>NUCLEOTIDE SEQUENCE [LARGE SCALE GENOMIC DNA]</scope>
    <source>
        <strain evidence="2 3">DSM 44711</strain>
    </source>
</reference>
<keyword evidence="3" id="KW-1185">Reference proteome</keyword>
<feature type="region of interest" description="Disordered" evidence="1">
    <location>
        <begin position="1"/>
        <end position="22"/>
    </location>
</feature>
<dbReference type="AlphaFoldDB" id="A0AAE3ZHD6"/>
<protein>
    <recommendedName>
        <fullName evidence="4">DUF4259 domain-containing protein</fullName>
    </recommendedName>
</protein>
<feature type="compositionally biased region" description="Acidic residues" evidence="1">
    <location>
        <begin position="10"/>
        <end position="22"/>
    </location>
</feature>
<name>A0AAE3ZHD6_9ACTN</name>